<proteinExistence type="predicted"/>
<dbReference type="Pfam" id="PF13676">
    <property type="entry name" value="TIR_2"/>
    <property type="match status" value="1"/>
</dbReference>
<gene>
    <name evidence="2" type="ORF">EV186_1011821</name>
</gene>
<evidence type="ECO:0000259" key="1">
    <source>
        <dbReference type="PROSITE" id="PS50104"/>
    </source>
</evidence>
<protein>
    <submittedName>
        <fullName evidence="2">TIR domain-containing protein</fullName>
    </submittedName>
</protein>
<dbReference type="RefSeq" id="WP_208115504.1">
    <property type="nucleotide sequence ID" value="NZ_SNXZ01000001.1"/>
</dbReference>
<dbReference type="InterPro" id="IPR035897">
    <property type="entry name" value="Toll_tir_struct_dom_sf"/>
</dbReference>
<evidence type="ECO:0000313" key="3">
    <source>
        <dbReference type="Proteomes" id="UP000295444"/>
    </source>
</evidence>
<accession>A0A4R6SRC8</accession>
<reference evidence="2 3" key="1">
    <citation type="submission" date="2019-03" db="EMBL/GenBank/DDBJ databases">
        <title>Genomic Encyclopedia of Type Strains, Phase IV (KMG-IV): sequencing the most valuable type-strain genomes for metagenomic binning, comparative biology and taxonomic classification.</title>
        <authorList>
            <person name="Goeker M."/>
        </authorList>
    </citation>
    <scope>NUCLEOTIDE SEQUENCE [LARGE SCALE GENOMIC DNA]</scope>
    <source>
        <strain evidence="2 3">DSM 45361</strain>
    </source>
</reference>
<feature type="domain" description="TIR" evidence="1">
    <location>
        <begin position="21"/>
        <end position="149"/>
    </location>
</feature>
<dbReference type="SUPFAM" id="SSF52200">
    <property type="entry name" value="Toll/Interleukin receptor TIR domain"/>
    <property type="match status" value="1"/>
</dbReference>
<comment type="caution">
    <text evidence="2">The sequence shown here is derived from an EMBL/GenBank/DDBJ whole genome shotgun (WGS) entry which is preliminary data.</text>
</comment>
<organism evidence="2 3">
    <name type="scientific">Labedaea rhizosphaerae</name>
    <dbReference type="NCBI Taxonomy" id="598644"/>
    <lineage>
        <taxon>Bacteria</taxon>
        <taxon>Bacillati</taxon>
        <taxon>Actinomycetota</taxon>
        <taxon>Actinomycetes</taxon>
        <taxon>Pseudonocardiales</taxon>
        <taxon>Pseudonocardiaceae</taxon>
        <taxon>Labedaea</taxon>
    </lineage>
</organism>
<dbReference type="AlphaFoldDB" id="A0A4R6SRC8"/>
<sequence length="149" mass="16650">MKIANAMLTDYVRDLGASARRPRTVFISRARADIRFARPLEALLKTSQLRLIFDEVAPPSDRTIQSVIKDAIEAADLIIVLWSRAYAASKYCFDELDMALQRHQAGAVRLWILNLDNSDLVPPRARGFPSLAADSPEAVVEMVRKLLDG</sequence>
<keyword evidence="3" id="KW-1185">Reference proteome</keyword>
<name>A0A4R6SRC8_LABRH</name>
<evidence type="ECO:0000313" key="2">
    <source>
        <dbReference type="EMBL" id="TDQ05843.1"/>
    </source>
</evidence>
<dbReference type="PROSITE" id="PS50104">
    <property type="entry name" value="TIR"/>
    <property type="match status" value="1"/>
</dbReference>
<dbReference type="Proteomes" id="UP000295444">
    <property type="component" value="Unassembled WGS sequence"/>
</dbReference>
<dbReference type="Gene3D" id="3.40.50.10140">
    <property type="entry name" value="Toll/interleukin-1 receptor homology (TIR) domain"/>
    <property type="match status" value="1"/>
</dbReference>
<dbReference type="EMBL" id="SNXZ01000001">
    <property type="protein sequence ID" value="TDQ05843.1"/>
    <property type="molecule type" value="Genomic_DNA"/>
</dbReference>
<dbReference type="InterPro" id="IPR000157">
    <property type="entry name" value="TIR_dom"/>
</dbReference>
<dbReference type="GO" id="GO:0007165">
    <property type="term" value="P:signal transduction"/>
    <property type="evidence" value="ECO:0007669"/>
    <property type="project" value="InterPro"/>
</dbReference>